<reference evidence="6" key="1">
    <citation type="journal article" date="2021" name="Nat. Commun.">
        <title>Genomic analyses provide insights into spinach domestication and the genetic basis of agronomic traits.</title>
        <authorList>
            <person name="Cai X."/>
            <person name="Sun X."/>
            <person name="Xu C."/>
            <person name="Sun H."/>
            <person name="Wang X."/>
            <person name="Ge C."/>
            <person name="Zhang Z."/>
            <person name="Wang Q."/>
            <person name="Fei Z."/>
            <person name="Jiao C."/>
            <person name="Wang Q."/>
        </authorList>
    </citation>
    <scope>NUCLEOTIDE SEQUENCE [LARGE SCALE GENOMIC DNA]</scope>
    <source>
        <strain evidence="6">cv. Varoflay</strain>
    </source>
</reference>
<evidence type="ECO:0000256" key="2">
    <source>
        <dbReference type="ARBA" id="ARBA00022771"/>
    </source>
</evidence>
<dbReference type="InterPro" id="IPR011016">
    <property type="entry name" value="Znf_RING-CH"/>
</dbReference>
<dbReference type="PROSITE" id="PS51292">
    <property type="entry name" value="ZF_RING_CH"/>
    <property type="match status" value="1"/>
</dbReference>
<organism evidence="6 7">
    <name type="scientific">Spinacia oleracea</name>
    <name type="common">Spinach</name>
    <dbReference type="NCBI Taxonomy" id="3562"/>
    <lineage>
        <taxon>Eukaryota</taxon>
        <taxon>Viridiplantae</taxon>
        <taxon>Streptophyta</taxon>
        <taxon>Embryophyta</taxon>
        <taxon>Tracheophyta</taxon>
        <taxon>Spermatophyta</taxon>
        <taxon>Magnoliopsida</taxon>
        <taxon>eudicotyledons</taxon>
        <taxon>Gunneridae</taxon>
        <taxon>Pentapetalae</taxon>
        <taxon>Caryophyllales</taxon>
        <taxon>Chenopodiaceae</taxon>
        <taxon>Chenopodioideae</taxon>
        <taxon>Anserineae</taxon>
        <taxon>Spinacia</taxon>
    </lineage>
</organism>
<evidence type="ECO:0000256" key="1">
    <source>
        <dbReference type="ARBA" id="ARBA00022723"/>
    </source>
</evidence>
<dbReference type="RefSeq" id="XP_021854776.2">
    <property type="nucleotide sequence ID" value="XM_021999084.2"/>
</dbReference>
<keyword evidence="4" id="KW-0472">Membrane</keyword>
<name>A0A9R0IT06_SPIOL</name>
<dbReference type="PANTHER" id="PTHR46214:SF8">
    <property type="entry name" value="RING_FYVE_PHD ZINC FINGER SUPERFAMILY PROTEIN"/>
    <property type="match status" value="1"/>
</dbReference>
<proteinExistence type="predicted"/>
<reference evidence="7" key="2">
    <citation type="submission" date="2025-08" db="UniProtKB">
        <authorList>
            <consortium name="RefSeq"/>
        </authorList>
    </citation>
    <scope>IDENTIFICATION</scope>
    <source>
        <tissue evidence="7">Leaf</tissue>
    </source>
</reference>
<dbReference type="Proteomes" id="UP000813463">
    <property type="component" value="Chromosome 5"/>
</dbReference>
<dbReference type="Gene3D" id="3.30.40.10">
    <property type="entry name" value="Zinc/RING finger domain, C3HC4 (zinc finger)"/>
    <property type="match status" value="1"/>
</dbReference>
<accession>A0A9R0IT06</accession>
<dbReference type="SMART" id="SM00744">
    <property type="entry name" value="RINGv"/>
    <property type="match status" value="1"/>
</dbReference>
<keyword evidence="1" id="KW-0479">Metal-binding</keyword>
<dbReference type="InterPro" id="IPR013083">
    <property type="entry name" value="Znf_RING/FYVE/PHD"/>
</dbReference>
<dbReference type="AlphaFoldDB" id="A0A9R0IT06"/>
<gene>
    <name evidence="7" type="primary">LOC110794143</name>
</gene>
<keyword evidence="4" id="KW-0812">Transmembrane</keyword>
<keyword evidence="6" id="KW-1185">Reference proteome</keyword>
<dbReference type="KEGG" id="soe:110794143"/>
<keyword evidence="3" id="KW-0862">Zinc</keyword>
<evidence type="ECO:0000313" key="7">
    <source>
        <dbReference type="RefSeq" id="XP_021854776.2"/>
    </source>
</evidence>
<evidence type="ECO:0000259" key="5">
    <source>
        <dbReference type="PROSITE" id="PS51292"/>
    </source>
</evidence>
<keyword evidence="4" id="KW-1133">Transmembrane helix</keyword>
<evidence type="ECO:0000256" key="3">
    <source>
        <dbReference type="ARBA" id="ARBA00022833"/>
    </source>
</evidence>
<dbReference type="GO" id="GO:0008270">
    <property type="term" value="F:zinc ion binding"/>
    <property type="evidence" value="ECO:0007669"/>
    <property type="project" value="UniProtKB-KW"/>
</dbReference>
<dbReference type="SUPFAM" id="SSF57850">
    <property type="entry name" value="RING/U-box"/>
    <property type="match status" value="1"/>
</dbReference>
<dbReference type="GeneID" id="110794143"/>
<protein>
    <recommendedName>
        <fullName evidence="5">RING-CH-type domain-containing protein</fullName>
    </recommendedName>
</protein>
<evidence type="ECO:0000256" key="4">
    <source>
        <dbReference type="SAM" id="Phobius"/>
    </source>
</evidence>
<evidence type="ECO:0000313" key="6">
    <source>
        <dbReference type="Proteomes" id="UP000813463"/>
    </source>
</evidence>
<feature type="transmembrane region" description="Helical" evidence="4">
    <location>
        <begin position="209"/>
        <end position="228"/>
    </location>
</feature>
<keyword evidence="2" id="KW-0863">Zinc-finger</keyword>
<sequence length="233" mass="25730">MIQETVVELQETEKQNSGCSINDARVSESVITIQEDSPDLSCSQEPSVSSVAVNVVRDSENRSADSGESCATGIVGETKVAEDRKEREKSWVVDLKLGDGDICDGEIVCRICHLSSEQPWKFPFFAAKTDLIMLGCGCKGELSVAHSYCGEAWFKLKGNRICEICGEIANNIRGVGNESFMEEWKDGRMNANALDSADRSAEGCWHGQPLCNFLMACLVIAFVLPWFFRFSMF</sequence>
<dbReference type="PANTHER" id="PTHR46214">
    <property type="entry name" value="ZINC FINGER, RING-CH-TYPE"/>
    <property type="match status" value="1"/>
</dbReference>
<feature type="domain" description="RING-CH-type" evidence="5">
    <location>
        <begin position="101"/>
        <end position="172"/>
    </location>
</feature>
<dbReference type="Pfam" id="PF12906">
    <property type="entry name" value="RINGv"/>
    <property type="match status" value="1"/>
</dbReference>